<name>X1F2E4_9ZZZZ</name>
<gene>
    <name evidence="2" type="ORF">S01H4_52751</name>
</gene>
<dbReference type="SUPFAM" id="SSF109604">
    <property type="entry name" value="HD-domain/PDEase-like"/>
    <property type="match status" value="1"/>
</dbReference>
<dbReference type="PANTHER" id="PTHR30005">
    <property type="entry name" value="EXOPOLYPHOSPHATASE"/>
    <property type="match status" value="1"/>
</dbReference>
<proteinExistence type="predicted"/>
<evidence type="ECO:0000259" key="1">
    <source>
        <dbReference type="Pfam" id="PF21447"/>
    </source>
</evidence>
<dbReference type="GO" id="GO:0006798">
    <property type="term" value="P:polyphosphate catabolic process"/>
    <property type="evidence" value="ECO:0007669"/>
    <property type="project" value="TreeGrafter"/>
</dbReference>
<dbReference type="AlphaFoldDB" id="X1F2E4"/>
<evidence type="ECO:0000313" key="2">
    <source>
        <dbReference type="EMBL" id="GAH14953.1"/>
    </source>
</evidence>
<feature type="domain" description="Ppx/GppA phosphatase C-terminal" evidence="1">
    <location>
        <begin position="40"/>
        <end position="213"/>
    </location>
</feature>
<comment type="caution">
    <text evidence="2">The sequence shown here is derived from an EMBL/GenBank/DDBJ whole genome shotgun (WGS) entry which is preliminary data.</text>
</comment>
<reference evidence="2" key="1">
    <citation type="journal article" date="2014" name="Front. Microbiol.">
        <title>High frequency of phylogenetically diverse reductive dehalogenase-homologous genes in deep subseafloor sedimentary metagenomes.</title>
        <authorList>
            <person name="Kawai M."/>
            <person name="Futagami T."/>
            <person name="Toyoda A."/>
            <person name="Takaki Y."/>
            <person name="Nishi S."/>
            <person name="Hori S."/>
            <person name="Arai W."/>
            <person name="Tsubouchi T."/>
            <person name="Morono Y."/>
            <person name="Uchiyama I."/>
            <person name="Ito T."/>
            <person name="Fujiyama A."/>
            <person name="Inagaki F."/>
            <person name="Takami H."/>
        </authorList>
    </citation>
    <scope>NUCLEOTIDE SEQUENCE</scope>
    <source>
        <strain evidence="2">Expedition CK06-06</strain>
    </source>
</reference>
<feature type="non-terminal residue" evidence="2">
    <location>
        <position position="1"/>
    </location>
</feature>
<organism evidence="2">
    <name type="scientific">marine sediment metagenome</name>
    <dbReference type="NCBI Taxonomy" id="412755"/>
    <lineage>
        <taxon>unclassified sequences</taxon>
        <taxon>metagenomes</taxon>
        <taxon>ecological metagenomes</taxon>
    </lineage>
</organism>
<dbReference type="InterPro" id="IPR050273">
    <property type="entry name" value="GppA/Ppx_hydrolase"/>
</dbReference>
<dbReference type="Pfam" id="PF21447">
    <property type="entry name" value="Ppx-GppA_III"/>
    <property type="match status" value="1"/>
</dbReference>
<dbReference type="Gene3D" id="1.10.3210.10">
    <property type="entry name" value="Hypothetical protein af1432"/>
    <property type="match status" value="1"/>
</dbReference>
<accession>X1F2E4</accession>
<protein>
    <recommendedName>
        <fullName evidence="1">Ppx/GppA phosphatase C-terminal domain-containing protein</fullName>
    </recommendedName>
</protein>
<dbReference type="GO" id="GO:0004309">
    <property type="term" value="F:exopolyphosphatase activity"/>
    <property type="evidence" value="ECO:0007669"/>
    <property type="project" value="TreeGrafter"/>
</dbReference>
<dbReference type="EMBL" id="BART01030172">
    <property type="protein sequence ID" value="GAH14953.1"/>
    <property type="molecule type" value="Genomic_DNA"/>
</dbReference>
<sequence>LILSAVFERLHIEEMWISPTALREGLLYDIIGRIQDEDPRDRTIAMLCDRYSIDQAHADRVQATALGLLGQVVDDWDLRSDDAAHALAWAAQLHEIGLAVNYTGHHKHGAYLVASSDLPGFSRDEQALVAALVRGHRRKLDDSYFESLPPELHTSAKRLSALLRLAVLLNRNRDAEVVSLPHLIASGSKLKLNFAEEWLSEHPLARVDLEREQRLIKPSGLRLTGFEED</sequence>
<dbReference type="InterPro" id="IPR048950">
    <property type="entry name" value="Ppx_GppA_C"/>
</dbReference>
<dbReference type="PANTHER" id="PTHR30005:SF14">
    <property type="entry name" value="EXOPOLYPHOSPHATASE"/>
    <property type="match status" value="1"/>
</dbReference>